<dbReference type="InterPro" id="IPR001461">
    <property type="entry name" value="Aspartic_peptidase_A1"/>
</dbReference>
<accession>A0A830CS37</accession>
<evidence type="ECO:0000259" key="6">
    <source>
        <dbReference type="PROSITE" id="PS51767"/>
    </source>
</evidence>
<reference evidence="7" key="1">
    <citation type="submission" date="2020-07" db="EMBL/GenBank/DDBJ databases">
        <title>Ethylene signaling mediates host invasion by parasitic plants.</title>
        <authorList>
            <person name="Yoshida S."/>
        </authorList>
    </citation>
    <scope>NUCLEOTIDE SEQUENCE</scope>
    <source>
        <strain evidence="7">Okayama</strain>
    </source>
</reference>
<dbReference type="Pfam" id="PF14543">
    <property type="entry name" value="TAXi_N"/>
    <property type="match status" value="1"/>
</dbReference>
<comment type="similarity">
    <text evidence="2">Belongs to the peptidase A1 family.</text>
</comment>
<dbReference type="InterPro" id="IPR033121">
    <property type="entry name" value="PEPTIDASE_A1"/>
</dbReference>
<comment type="caution">
    <text evidence="7">The sequence shown here is derived from an EMBL/GenBank/DDBJ whole genome shotgun (WGS) entry which is preliminary data.</text>
</comment>
<dbReference type="InterPro" id="IPR032861">
    <property type="entry name" value="TAXi_N"/>
</dbReference>
<dbReference type="InterPro" id="IPR021109">
    <property type="entry name" value="Peptidase_aspartic_dom_sf"/>
</dbReference>
<evidence type="ECO:0000256" key="3">
    <source>
        <dbReference type="ARBA" id="ARBA00022525"/>
    </source>
</evidence>
<name>A0A830CS37_9LAMI</name>
<dbReference type="GO" id="GO:0005576">
    <property type="term" value="C:extracellular region"/>
    <property type="evidence" value="ECO:0007669"/>
    <property type="project" value="UniProtKB-SubCell"/>
</dbReference>
<gene>
    <name evidence="7" type="ORF">PHJA_001927600</name>
</gene>
<keyword evidence="3" id="KW-0964">Secreted</keyword>
<dbReference type="PANTHER" id="PTHR47965:SF6">
    <property type="entry name" value="ASPARTIC PROTEINASE GIP1-RELATED"/>
    <property type="match status" value="1"/>
</dbReference>
<dbReference type="SUPFAM" id="SSF50630">
    <property type="entry name" value="Acid proteases"/>
    <property type="match status" value="1"/>
</dbReference>
<evidence type="ECO:0000256" key="4">
    <source>
        <dbReference type="ARBA" id="ARBA00022729"/>
    </source>
</evidence>
<dbReference type="OrthoDB" id="1904546at2759"/>
<keyword evidence="4 5" id="KW-0732">Signal</keyword>
<evidence type="ECO:0000313" key="8">
    <source>
        <dbReference type="Proteomes" id="UP000653305"/>
    </source>
</evidence>
<proteinExistence type="inferred from homology"/>
<dbReference type="PROSITE" id="PS51767">
    <property type="entry name" value="PEPTIDASE_A1"/>
    <property type="match status" value="1"/>
</dbReference>
<evidence type="ECO:0000256" key="2">
    <source>
        <dbReference type="ARBA" id="ARBA00007447"/>
    </source>
</evidence>
<comment type="subcellular location">
    <subcellularLocation>
        <location evidence="1">Secreted</location>
        <location evidence="1">Extracellular space</location>
    </subcellularLocation>
</comment>
<evidence type="ECO:0000256" key="5">
    <source>
        <dbReference type="SAM" id="SignalP"/>
    </source>
</evidence>
<dbReference type="AlphaFoldDB" id="A0A830CS37"/>
<evidence type="ECO:0000313" key="7">
    <source>
        <dbReference type="EMBL" id="GFP97835.1"/>
    </source>
</evidence>
<dbReference type="PANTHER" id="PTHR47965">
    <property type="entry name" value="ASPARTYL PROTEASE-RELATED"/>
    <property type="match status" value="1"/>
</dbReference>
<dbReference type="GO" id="GO:0006508">
    <property type="term" value="P:proteolysis"/>
    <property type="evidence" value="ECO:0007669"/>
    <property type="project" value="InterPro"/>
</dbReference>
<dbReference type="Gene3D" id="2.40.70.10">
    <property type="entry name" value="Acid Proteases"/>
    <property type="match status" value="3"/>
</dbReference>
<feature type="chain" id="PRO_5032515291" evidence="5">
    <location>
        <begin position="20"/>
        <end position="403"/>
    </location>
</feature>
<dbReference type="EMBL" id="BMAC01000504">
    <property type="protein sequence ID" value="GFP97835.1"/>
    <property type="molecule type" value="Genomic_DNA"/>
</dbReference>
<sequence length="403" mass="43623">MSMKLTILFLSLLSPFIKTTSPAFLAPITKDLSTQKHLLSIYLNTPPQPTNLLLDLGASFTLVDCLQTYKTSASYGSHTTLTRKPPLTGQPMTSSLSMPVTEGFNPGQLGSIPGFHFSCNKRSSLKGLVRSAAGFAGLGRSNLSIPAQVSNFSSESLVFALCMSGSPSAPGVAFFGSSGPYYFIPEIDLSKYLNYTPLLINPDGSSTVKSYSNPSNEYFIGLTSVKVNGKAIDFDRTLLSIDEKGFGGTKLSTVTPYTVLHSSIFKALTEAFVNESAALNLTVTEPVKPFQVCYKADDVTSSRVGPDFPTVDFVMQDDDVFWRIFGSNSMVRIYREGIDVWCLGFLDGGAHPTTSIVIGGHQMEDNLLQFDLESGRLGFSSSVLVHGTMCANFNFTTNNNLIR</sequence>
<protein>
    <submittedName>
        <fullName evidence="7">Basic 7s globulin</fullName>
    </submittedName>
</protein>
<keyword evidence="8" id="KW-1185">Reference proteome</keyword>
<dbReference type="Pfam" id="PF14541">
    <property type="entry name" value="TAXi_C"/>
    <property type="match status" value="1"/>
</dbReference>
<dbReference type="GO" id="GO:0004190">
    <property type="term" value="F:aspartic-type endopeptidase activity"/>
    <property type="evidence" value="ECO:0007669"/>
    <property type="project" value="InterPro"/>
</dbReference>
<dbReference type="Proteomes" id="UP000653305">
    <property type="component" value="Unassembled WGS sequence"/>
</dbReference>
<organism evidence="7 8">
    <name type="scientific">Phtheirospermum japonicum</name>
    <dbReference type="NCBI Taxonomy" id="374723"/>
    <lineage>
        <taxon>Eukaryota</taxon>
        <taxon>Viridiplantae</taxon>
        <taxon>Streptophyta</taxon>
        <taxon>Embryophyta</taxon>
        <taxon>Tracheophyta</taxon>
        <taxon>Spermatophyta</taxon>
        <taxon>Magnoliopsida</taxon>
        <taxon>eudicotyledons</taxon>
        <taxon>Gunneridae</taxon>
        <taxon>Pentapetalae</taxon>
        <taxon>asterids</taxon>
        <taxon>lamiids</taxon>
        <taxon>Lamiales</taxon>
        <taxon>Orobanchaceae</taxon>
        <taxon>Orobanchaceae incertae sedis</taxon>
        <taxon>Phtheirospermum</taxon>
    </lineage>
</organism>
<evidence type="ECO:0000256" key="1">
    <source>
        <dbReference type="ARBA" id="ARBA00004239"/>
    </source>
</evidence>
<dbReference type="InterPro" id="IPR032799">
    <property type="entry name" value="TAXi_C"/>
</dbReference>
<feature type="domain" description="Peptidase A1" evidence="6">
    <location>
        <begin position="37"/>
        <end position="380"/>
    </location>
</feature>
<feature type="signal peptide" evidence="5">
    <location>
        <begin position="1"/>
        <end position="19"/>
    </location>
</feature>
<dbReference type="FunFam" id="2.40.70.10:FF:000041">
    <property type="entry name" value="Basic 7S globulin"/>
    <property type="match status" value="1"/>
</dbReference>